<dbReference type="Proteomes" id="UP000429958">
    <property type="component" value="Unassembled WGS sequence"/>
</dbReference>
<dbReference type="InterPro" id="IPR029132">
    <property type="entry name" value="CBAH/NAAA_C"/>
</dbReference>
<dbReference type="GO" id="GO:0045302">
    <property type="term" value="F:choloylglycine hydrolase activity"/>
    <property type="evidence" value="ECO:0007669"/>
    <property type="project" value="UniProtKB-EC"/>
</dbReference>
<evidence type="ECO:0000256" key="2">
    <source>
        <dbReference type="ARBA" id="ARBA00006625"/>
    </source>
</evidence>
<evidence type="ECO:0000256" key="7">
    <source>
        <dbReference type="ARBA" id="ARBA00044806"/>
    </source>
</evidence>
<dbReference type="InterPro" id="IPR047711">
    <property type="entry name" value="CBAH"/>
</dbReference>
<dbReference type="Pfam" id="PF02275">
    <property type="entry name" value="CBAH"/>
    <property type="match status" value="1"/>
</dbReference>
<dbReference type="AlphaFoldDB" id="A0A7X2TD73"/>
<evidence type="ECO:0000313" key="12">
    <source>
        <dbReference type="Proteomes" id="UP000429958"/>
    </source>
</evidence>
<proteinExistence type="inferred from homology"/>
<evidence type="ECO:0000256" key="6">
    <source>
        <dbReference type="ARBA" id="ARBA00044804"/>
    </source>
</evidence>
<comment type="catalytic activity">
    <reaction evidence="8">
        <text>cholate + taurine = taurocholate + H2O</text>
        <dbReference type="Rhea" id="RHEA:47108"/>
        <dbReference type="ChEBI" id="CHEBI:15377"/>
        <dbReference type="ChEBI" id="CHEBI:29747"/>
        <dbReference type="ChEBI" id="CHEBI:36257"/>
        <dbReference type="ChEBI" id="CHEBI:507393"/>
    </reaction>
    <physiologicalReaction direction="right-to-left" evidence="8">
        <dbReference type="Rhea" id="RHEA:47110"/>
    </physiologicalReaction>
</comment>
<dbReference type="PANTHER" id="PTHR35527:SF2">
    <property type="entry name" value="HYDROLASE"/>
    <property type="match status" value="1"/>
</dbReference>
<reference evidence="11 12" key="1">
    <citation type="submission" date="2019-08" db="EMBL/GenBank/DDBJ databases">
        <title>In-depth cultivation of the pig gut microbiome towards novel bacterial diversity and tailored functional studies.</title>
        <authorList>
            <person name="Wylensek D."/>
            <person name="Hitch T.C.A."/>
            <person name="Clavel T."/>
        </authorList>
    </citation>
    <scope>NUCLEOTIDE SEQUENCE [LARGE SCALE GENOMIC DNA]</scope>
    <source>
        <strain evidence="11 12">WCA-389-WT-23D1</strain>
    </source>
</reference>
<evidence type="ECO:0000256" key="5">
    <source>
        <dbReference type="ARBA" id="ARBA00044769"/>
    </source>
</evidence>
<gene>
    <name evidence="11" type="ORF">FYJ39_14605</name>
</gene>
<dbReference type="SUPFAM" id="SSF56235">
    <property type="entry name" value="N-terminal nucleophile aminohydrolases (Ntn hydrolases)"/>
    <property type="match status" value="1"/>
</dbReference>
<keyword evidence="12" id="KW-1185">Reference proteome</keyword>
<dbReference type="Gene3D" id="3.60.60.10">
    <property type="entry name" value="Penicillin V Acylase, Chain A"/>
    <property type="match status" value="1"/>
</dbReference>
<evidence type="ECO:0000256" key="4">
    <source>
        <dbReference type="ARBA" id="ARBA00023098"/>
    </source>
</evidence>
<evidence type="ECO:0000256" key="1">
    <source>
        <dbReference type="ARBA" id="ARBA00004860"/>
    </source>
</evidence>
<evidence type="ECO:0000256" key="9">
    <source>
        <dbReference type="ARBA" id="ARBA00048897"/>
    </source>
</evidence>
<dbReference type="CDD" id="cd00542">
    <property type="entry name" value="Ntn_PVA"/>
    <property type="match status" value="1"/>
</dbReference>
<protein>
    <recommendedName>
        <fullName evidence="5">choloylglycine hydrolase</fullName>
        <ecNumber evidence="5">3.5.1.24</ecNumber>
    </recommendedName>
    <alternativeName>
        <fullName evidence="6">Bile salt hydrolase</fullName>
    </alternativeName>
    <alternativeName>
        <fullName evidence="7">Choloylglycine hydrolase</fullName>
    </alternativeName>
</protein>
<evidence type="ECO:0000256" key="8">
    <source>
        <dbReference type="ARBA" id="ARBA00047285"/>
    </source>
</evidence>
<name>A0A7X2TD73_9CLOT</name>
<evidence type="ECO:0000313" key="11">
    <source>
        <dbReference type="EMBL" id="MSS37764.1"/>
    </source>
</evidence>
<comment type="pathway">
    <text evidence="1">Lipid metabolism; bile acid biosynthesis.</text>
</comment>
<accession>A0A7X2TD73</accession>
<comment type="catalytic activity">
    <reaction evidence="9">
        <text>taurodeoxycholate + H2O = deoxycholate + taurine</text>
        <dbReference type="Rhea" id="RHEA:47556"/>
        <dbReference type="ChEBI" id="CHEBI:15377"/>
        <dbReference type="ChEBI" id="CHEBI:23614"/>
        <dbReference type="ChEBI" id="CHEBI:36261"/>
        <dbReference type="ChEBI" id="CHEBI:507393"/>
    </reaction>
    <physiologicalReaction direction="left-to-right" evidence="9">
        <dbReference type="Rhea" id="RHEA:47557"/>
    </physiologicalReaction>
</comment>
<keyword evidence="3 11" id="KW-0378">Hydrolase</keyword>
<dbReference type="InterPro" id="IPR052193">
    <property type="entry name" value="Peptidase_C59"/>
</dbReference>
<dbReference type="EC" id="3.5.1.24" evidence="5"/>
<dbReference type="PANTHER" id="PTHR35527">
    <property type="entry name" value="CHOLOYLGLYCINE HYDROLASE"/>
    <property type="match status" value="1"/>
</dbReference>
<evidence type="ECO:0000256" key="3">
    <source>
        <dbReference type="ARBA" id="ARBA00022801"/>
    </source>
</evidence>
<feature type="domain" description="Choloylglycine hydrolase/NAAA C-terminal" evidence="10">
    <location>
        <begin position="2"/>
        <end position="307"/>
    </location>
</feature>
<evidence type="ECO:0000259" key="10">
    <source>
        <dbReference type="Pfam" id="PF02275"/>
    </source>
</evidence>
<comment type="caution">
    <text evidence="11">The sequence shown here is derived from an EMBL/GenBank/DDBJ whole genome shotgun (WGS) entry which is preliminary data.</text>
</comment>
<keyword evidence="4" id="KW-0443">Lipid metabolism</keyword>
<dbReference type="EMBL" id="VUMD01000014">
    <property type="protein sequence ID" value="MSS37764.1"/>
    <property type="molecule type" value="Genomic_DNA"/>
</dbReference>
<dbReference type="InterPro" id="IPR029055">
    <property type="entry name" value="Ntn_hydrolases_N"/>
</dbReference>
<comment type="similarity">
    <text evidence="2">Belongs to the peptidase C59 family.</text>
</comment>
<dbReference type="RefSeq" id="WP_154473211.1">
    <property type="nucleotide sequence ID" value="NZ_DBEWUL010000007.1"/>
</dbReference>
<dbReference type="NCBIfam" id="NF038245">
    <property type="entry name" value="bile_salt_hydro"/>
    <property type="match status" value="1"/>
</dbReference>
<dbReference type="GO" id="GO:0006629">
    <property type="term" value="P:lipid metabolic process"/>
    <property type="evidence" value="ECO:0007669"/>
    <property type="project" value="UniProtKB-KW"/>
</dbReference>
<sequence>MCTAATYQTKDFYFGRTLDYEFSYCDEVTITPRNYPFHFRMMGEMKHHYAIIGMAYVMEQYPLYYDAVNEKGLGIAGLNFVGNAYYRKAVPHRDNVAQFELIPWILGQCSSVQEARMLLERINLLDTPFNERLPLAQLHWLIADRYEAITLEAVKEGIRVYNNPAGVLTNNPPFNMQMFQLNNFMQLSANDPENHFSSKLSLKAYSRGMGALGLPGDWSSQSRFIRAAFSKLNSISGDSEAESISQFFHILGSVGQIRGCCEVGDGKFEITIYTSCCNTDRGIYYYTTYGNHQITAVDMYRENLDGNLLARYPLIQGEQILIQNG</sequence>
<organism evidence="11 12">
    <name type="scientific">Clostridium porci</name>
    <dbReference type="NCBI Taxonomy" id="2605778"/>
    <lineage>
        <taxon>Bacteria</taxon>
        <taxon>Bacillati</taxon>
        <taxon>Bacillota</taxon>
        <taxon>Clostridia</taxon>
        <taxon>Eubacteriales</taxon>
        <taxon>Clostridiaceae</taxon>
        <taxon>Clostridium</taxon>
    </lineage>
</organism>